<name>A0AAC9WJH8_9STAP</name>
<accession>A0AAC9WJH8</accession>
<reference evidence="1 2" key="1">
    <citation type="submission" date="2017-04" db="EMBL/GenBank/DDBJ databases">
        <authorList>
            <person name="Veseli I.A."/>
            <person name="Tang C."/>
            <person name="Pombert J.-F."/>
        </authorList>
    </citation>
    <scope>NUCLEOTIDE SEQUENCE [LARGE SCALE GENOMIC DNA]</scope>
    <source>
        <strain evidence="1 2">ATCC 700373</strain>
    </source>
</reference>
<evidence type="ECO:0000313" key="2">
    <source>
        <dbReference type="Proteomes" id="UP000242864"/>
    </source>
</evidence>
<dbReference type="KEGG" id="slz:B5P37_08410"/>
<evidence type="ECO:0000313" key="1">
    <source>
        <dbReference type="EMBL" id="ARJ51329.1"/>
    </source>
</evidence>
<keyword evidence="2" id="KW-1185">Reference proteome</keyword>
<dbReference type="Proteomes" id="UP000242864">
    <property type="component" value="Chromosome"/>
</dbReference>
<organism evidence="1 2">
    <name type="scientific">Staphylococcus lutrae</name>
    <dbReference type="NCBI Taxonomy" id="155085"/>
    <lineage>
        <taxon>Bacteria</taxon>
        <taxon>Bacillati</taxon>
        <taxon>Bacillota</taxon>
        <taxon>Bacilli</taxon>
        <taxon>Bacillales</taxon>
        <taxon>Staphylococcaceae</taxon>
        <taxon>Staphylococcus</taxon>
    </lineage>
</organism>
<proteinExistence type="predicted"/>
<protein>
    <submittedName>
        <fullName evidence="1">Uncharacterized protein</fullName>
    </submittedName>
</protein>
<gene>
    <name evidence="1" type="ORF">B5P37_08410</name>
</gene>
<dbReference type="EMBL" id="CP020773">
    <property type="protein sequence ID" value="ARJ51329.1"/>
    <property type="molecule type" value="Genomic_DNA"/>
</dbReference>
<sequence length="77" mass="8841">MDKEYISELLKKDGLDHIKLTLITGEEVSVSKIEEDNSENELIEVLEPTKITVNLKYVVTIEEIYPPDFEALNNLSF</sequence>
<dbReference type="RefSeq" id="WP_085237801.1">
    <property type="nucleotide sequence ID" value="NZ_CP020773.1"/>
</dbReference>
<dbReference type="AlphaFoldDB" id="A0AAC9WJH8"/>